<gene>
    <name evidence="2" type="primary">LOC563479</name>
</gene>
<evidence type="ECO:0000313" key="1">
    <source>
        <dbReference type="Proteomes" id="UP000000437"/>
    </source>
</evidence>
<dbReference type="Proteomes" id="UP000000437">
    <property type="component" value="Chromosome 7"/>
</dbReference>
<organism evidence="1 2">
    <name type="scientific">Danio rerio</name>
    <name type="common">Zebrafish</name>
    <name type="synonym">Brachydanio rerio</name>
    <dbReference type="NCBI Taxonomy" id="7955"/>
    <lineage>
        <taxon>Eukaryota</taxon>
        <taxon>Metazoa</taxon>
        <taxon>Chordata</taxon>
        <taxon>Craniata</taxon>
        <taxon>Vertebrata</taxon>
        <taxon>Euteleostomi</taxon>
        <taxon>Actinopterygii</taxon>
        <taxon>Neopterygii</taxon>
        <taxon>Teleostei</taxon>
        <taxon>Ostariophysi</taxon>
        <taxon>Cypriniformes</taxon>
        <taxon>Danionidae</taxon>
        <taxon>Danioninae</taxon>
        <taxon>Danio</taxon>
    </lineage>
</organism>
<proteinExistence type="predicted"/>
<keyword evidence="1" id="KW-1185">Reference proteome</keyword>
<name>A0AC58G4I2_DANRE</name>
<protein>
    <submittedName>
        <fullName evidence="2">Adhesion G-protein coupled receptor G5 isoform X1</fullName>
    </submittedName>
</protein>
<sequence length="646" mass="72567">MGYRSADLHQVIPNGDVMFMKQNLKAVRMLLISCLLLIVGLAATDNDRDFNMCGKWLHGIAPRNLEYDLKTGCERIEISANEITLSIQGRITAKCTQSSSIQLDSNPHQNQSHFCVFWEPLLDLLIVEVNGKNHTLCKPNGLQGTCCTDLYQGVQENAHMYGIVNGSVKGDVITGDLKRNYTFDGAQINCKEKFCDEASLKPRGANMIEEVVMRSNAKGRVDLPCAQGTVIEMNEEFTGHNFTVPAPRFVDANTIPSVYIPSSLKSVSRSRSIVVYIYYKNKTLFEIGSSDGALDEIVGLSVEDETIENLPEPVRIRFHHSALPSTLQCVSWDTRKDSVEKWRSEGCETVIINANKIECRCHHFAYITAQVVRATVRHQKALTIVTSAGCALSLVSCLVLFFWPYKRKGEKDPSLLVHRGLAVATFFLSLCLSYISRLANAENETVCKITGALLHYSLLSTLCWMTVEMFHIFSFIYCKFNSELFQWVFYLAGFGIPALLVGKLLCIGDIYGLRNIGNEDITSQYFMCWMLNSDRSRLAHYIINIGLFAVATSSGAVMLFLVAIKIHTRPEWRKNRMAFLSIWGLICLFGTTLGLGLFNFGPLSETMLFLFCIITSCQGFFHMLRYYILERTKKMCGLSSDEAVQC</sequence>
<reference evidence="2" key="1">
    <citation type="submission" date="2025-08" db="UniProtKB">
        <authorList>
            <consortium name="RefSeq"/>
        </authorList>
    </citation>
    <scope>IDENTIFICATION</scope>
    <source>
        <strain evidence="2">Tuebingen</strain>
        <tissue evidence="2">Fibroblasts and whole tissue</tissue>
    </source>
</reference>
<dbReference type="RefSeq" id="XP_073764639.1">
    <property type="nucleotide sequence ID" value="XM_073908538.1"/>
</dbReference>
<keyword evidence="2" id="KW-0675">Receptor</keyword>
<accession>A0AC58G4I2</accession>
<evidence type="ECO:0000313" key="2">
    <source>
        <dbReference type="RefSeq" id="XP_073764639.1"/>
    </source>
</evidence>